<dbReference type="Gene3D" id="1.25.40.10">
    <property type="entry name" value="Tetratricopeptide repeat domain"/>
    <property type="match status" value="3"/>
</dbReference>
<dbReference type="EMBL" id="MGDI01000031">
    <property type="protein sequence ID" value="OGL52619.1"/>
    <property type="molecule type" value="Genomic_DNA"/>
</dbReference>
<dbReference type="Proteomes" id="UP000178082">
    <property type="component" value="Unassembled WGS sequence"/>
</dbReference>
<dbReference type="AlphaFoldDB" id="A0A1F7SFS8"/>
<keyword evidence="4" id="KW-0472">Membrane</keyword>
<accession>A0A1F7SFS8</accession>
<evidence type="ECO:0000256" key="2">
    <source>
        <dbReference type="ARBA" id="ARBA00022803"/>
    </source>
</evidence>
<evidence type="ECO:0000256" key="1">
    <source>
        <dbReference type="ARBA" id="ARBA00022737"/>
    </source>
</evidence>
<keyword evidence="4" id="KW-1133">Transmembrane helix</keyword>
<keyword evidence="4" id="KW-0812">Transmembrane</keyword>
<dbReference type="PROSITE" id="PS50005">
    <property type="entry name" value="TPR"/>
    <property type="match status" value="2"/>
</dbReference>
<dbReference type="InterPro" id="IPR011990">
    <property type="entry name" value="TPR-like_helical_dom_sf"/>
</dbReference>
<dbReference type="InterPro" id="IPR050498">
    <property type="entry name" value="Ycf3"/>
</dbReference>
<evidence type="ECO:0000256" key="3">
    <source>
        <dbReference type="PROSITE-ProRule" id="PRU00339"/>
    </source>
</evidence>
<dbReference type="PANTHER" id="PTHR44858:SF1">
    <property type="entry name" value="UDP-N-ACETYLGLUCOSAMINE--PEPTIDE N-ACETYLGLUCOSAMINYLTRANSFERASE SPINDLY-RELATED"/>
    <property type="match status" value="1"/>
</dbReference>
<feature type="transmembrane region" description="Helical" evidence="4">
    <location>
        <begin position="84"/>
        <end position="103"/>
    </location>
</feature>
<reference evidence="5 6" key="1">
    <citation type="journal article" date="2016" name="Nat. Commun.">
        <title>Thousands of microbial genomes shed light on interconnected biogeochemical processes in an aquifer system.</title>
        <authorList>
            <person name="Anantharaman K."/>
            <person name="Brown C.T."/>
            <person name="Hug L.A."/>
            <person name="Sharon I."/>
            <person name="Castelle C.J."/>
            <person name="Probst A.J."/>
            <person name="Thomas B.C."/>
            <person name="Singh A."/>
            <person name="Wilkins M.J."/>
            <person name="Karaoz U."/>
            <person name="Brodie E.L."/>
            <person name="Williams K.H."/>
            <person name="Hubbard S.S."/>
            <person name="Banfield J.F."/>
        </authorList>
    </citation>
    <scope>NUCLEOTIDE SEQUENCE [LARGE SCALE GENOMIC DNA]</scope>
</reference>
<protein>
    <recommendedName>
        <fullName evidence="7">Tetratricopeptide repeat protein</fullName>
    </recommendedName>
</protein>
<dbReference type="STRING" id="1817883.A3G31_11690"/>
<feature type="repeat" description="TPR" evidence="3">
    <location>
        <begin position="357"/>
        <end position="390"/>
    </location>
</feature>
<keyword evidence="2 3" id="KW-0802">TPR repeat</keyword>
<dbReference type="SMART" id="SM00028">
    <property type="entry name" value="TPR"/>
    <property type="match status" value="5"/>
</dbReference>
<feature type="transmembrane region" description="Helical" evidence="4">
    <location>
        <begin position="45"/>
        <end position="63"/>
    </location>
</feature>
<feature type="repeat" description="TPR" evidence="3">
    <location>
        <begin position="237"/>
        <end position="270"/>
    </location>
</feature>
<feature type="transmembrane region" description="Helical" evidence="4">
    <location>
        <begin position="20"/>
        <end position="39"/>
    </location>
</feature>
<evidence type="ECO:0008006" key="7">
    <source>
        <dbReference type="Google" id="ProtNLM"/>
    </source>
</evidence>
<dbReference type="InterPro" id="IPR019734">
    <property type="entry name" value="TPR_rpt"/>
</dbReference>
<comment type="caution">
    <text evidence="5">The sequence shown here is derived from an EMBL/GenBank/DDBJ whole genome shotgun (WGS) entry which is preliminary data.</text>
</comment>
<name>A0A1F7SFS8_9BACT</name>
<proteinExistence type="predicted"/>
<evidence type="ECO:0000313" key="5">
    <source>
        <dbReference type="EMBL" id="OGL52619.1"/>
    </source>
</evidence>
<dbReference type="SUPFAM" id="SSF48452">
    <property type="entry name" value="TPR-like"/>
    <property type="match status" value="2"/>
</dbReference>
<evidence type="ECO:0000256" key="4">
    <source>
        <dbReference type="SAM" id="Phobius"/>
    </source>
</evidence>
<dbReference type="PANTHER" id="PTHR44858">
    <property type="entry name" value="TETRATRICOPEPTIDE REPEAT PROTEIN 6"/>
    <property type="match status" value="1"/>
</dbReference>
<sequence length="421" mass="48931">MATFFYKAIKSLRLMEKNLMIVAIGLISSLPATLTHSFFSFNLYQIVPTMLLWLCMGLVMASRDGEEFRFEFSYPEIIKKYGEVPLKIIAGIAVFVLFSIGYIDSLKPLMADIYYSRAERSSMREQWEESVPLLEKANELEPANPKYRYAFALSFYKTGKFRESIENGKIAHRLNPYVADVNRILCFSHNEIGNEYAKDGETDSAIKEYDEVIRLIDERKKLKLRPYEVSFLEREMANVYYNRGNIFYRKKQYRKAFYDYQNTLRIIPLHPYAVKAVEKIKSLSETNPEVASNIAPLMKGVNYSLYIAHNAVWREIFSKEIMDSSLKELDIVIELLMERKTFKLTPAEITATDRELADAYYNRGNVFLKKKSYNEAMSDYQEALKIIPNHPEATEGCKKIKERQKASLSWLIVISAQHYTG</sequence>
<gene>
    <name evidence="5" type="ORF">A3G31_11690</name>
</gene>
<dbReference type="PROSITE" id="PS50293">
    <property type="entry name" value="TPR_REGION"/>
    <property type="match status" value="1"/>
</dbReference>
<evidence type="ECO:0000313" key="6">
    <source>
        <dbReference type="Proteomes" id="UP000178082"/>
    </source>
</evidence>
<dbReference type="Pfam" id="PF00515">
    <property type="entry name" value="TPR_1"/>
    <property type="match status" value="1"/>
</dbReference>
<keyword evidence="1" id="KW-0677">Repeat</keyword>
<organism evidence="5 6">
    <name type="scientific">Candidatus Schekmanbacteria bacterium RIFCSPLOWO2_12_FULL_38_15</name>
    <dbReference type="NCBI Taxonomy" id="1817883"/>
    <lineage>
        <taxon>Bacteria</taxon>
        <taxon>Candidatus Schekmaniibacteriota</taxon>
    </lineage>
</organism>